<evidence type="ECO:0000256" key="3">
    <source>
        <dbReference type="ARBA" id="ARBA00023163"/>
    </source>
</evidence>
<reference evidence="5" key="1">
    <citation type="submission" date="2019-03" db="EMBL/GenBank/DDBJ databases">
        <authorList>
            <person name="Danneels B."/>
        </authorList>
    </citation>
    <scope>NUCLEOTIDE SEQUENCE</scope>
</reference>
<dbReference type="GO" id="GO:0003677">
    <property type="term" value="F:DNA binding"/>
    <property type="evidence" value="ECO:0007669"/>
    <property type="project" value="UniProtKB-KW"/>
</dbReference>
<accession>A0A484NRS6</accession>
<name>A0A484NRS6_9ZZZZ</name>
<dbReference type="Pfam" id="PF00440">
    <property type="entry name" value="TetR_N"/>
    <property type="match status" value="1"/>
</dbReference>
<dbReference type="InterPro" id="IPR011075">
    <property type="entry name" value="TetR_C"/>
</dbReference>
<dbReference type="PANTHER" id="PTHR47506">
    <property type="entry name" value="TRANSCRIPTIONAL REGULATORY PROTEIN"/>
    <property type="match status" value="1"/>
</dbReference>
<gene>
    <name evidence="5" type="ORF">AMP9_3027</name>
</gene>
<dbReference type="Pfam" id="PF16925">
    <property type="entry name" value="TetR_C_13"/>
    <property type="match status" value="1"/>
</dbReference>
<keyword evidence="1" id="KW-0805">Transcription regulation</keyword>
<feature type="domain" description="HTH tetR-type" evidence="4">
    <location>
        <begin position="44"/>
        <end position="104"/>
    </location>
</feature>
<dbReference type="InterPro" id="IPR009057">
    <property type="entry name" value="Homeodomain-like_sf"/>
</dbReference>
<sequence length="233" mass="25102">MAIHAFEKQALFGASASHLTQNQPTSRLTTLSIIPTPSMDTDLSPRAAEIAEHAKTLLAAGGYNGFSYADISDRVRIGKASIHHHFPSKAELVRTVVIQHRAQTQAGLAALDRQLKDPRARLDAYTGYWTACIREATSPICICAMLAAELPSIPAEVADEVRAYFHALSAWLASVLEKGSSTGQFHLQDTPIAEANTFMATVHGAMLSARALGDPALFESITQAAIRRLAPEK</sequence>
<dbReference type="PROSITE" id="PS50977">
    <property type="entry name" value="HTH_TETR_2"/>
    <property type="match status" value="1"/>
</dbReference>
<proteinExistence type="predicted"/>
<organism evidence="5">
    <name type="scientific">plant metagenome</name>
    <dbReference type="NCBI Taxonomy" id="1297885"/>
    <lineage>
        <taxon>unclassified sequences</taxon>
        <taxon>metagenomes</taxon>
        <taxon>organismal metagenomes</taxon>
    </lineage>
</organism>
<dbReference type="InterPro" id="IPR001647">
    <property type="entry name" value="HTH_TetR"/>
</dbReference>
<dbReference type="PANTHER" id="PTHR47506:SF7">
    <property type="entry name" value="TRANSCRIPTIONAL REGULATORY PROTEIN"/>
    <property type="match status" value="1"/>
</dbReference>
<dbReference type="InterPro" id="IPR036271">
    <property type="entry name" value="Tet_transcr_reg_TetR-rel_C_sf"/>
</dbReference>
<dbReference type="Gene3D" id="1.10.357.10">
    <property type="entry name" value="Tetracycline Repressor, domain 2"/>
    <property type="match status" value="1"/>
</dbReference>
<dbReference type="PRINTS" id="PR00455">
    <property type="entry name" value="HTHTETR"/>
</dbReference>
<protein>
    <submittedName>
        <fullName evidence="5">Transcriptional regulator, TetR family</fullName>
    </submittedName>
</protein>
<dbReference type="SUPFAM" id="SSF46689">
    <property type="entry name" value="Homeodomain-like"/>
    <property type="match status" value="1"/>
</dbReference>
<dbReference type="SUPFAM" id="SSF48498">
    <property type="entry name" value="Tetracyclin repressor-like, C-terminal domain"/>
    <property type="match status" value="1"/>
</dbReference>
<evidence type="ECO:0000259" key="4">
    <source>
        <dbReference type="PROSITE" id="PS50977"/>
    </source>
</evidence>
<dbReference type="EMBL" id="CAADHY010000001">
    <property type="protein sequence ID" value="VFR16035.1"/>
    <property type="molecule type" value="Genomic_DNA"/>
</dbReference>
<evidence type="ECO:0000313" key="5">
    <source>
        <dbReference type="EMBL" id="VFR16035.1"/>
    </source>
</evidence>
<dbReference type="AlphaFoldDB" id="A0A484NRS6"/>
<evidence type="ECO:0000256" key="2">
    <source>
        <dbReference type="ARBA" id="ARBA00023125"/>
    </source>
</evidence>
<keyword evidence="2" id="KW-0238">DNA-binding</keyword>
<evidence type="ECO:0000256" key="1">
    <source>
        <dbReference type="ARBA" id="ARBA00023015"/>
    </source>
</evidence>
<keyword evidence="3" id="KW-0804">Transcription</keyword>